<comment type="similarity">
    <text evidence="1">Belongs to the DEAD box helicase family. DDX54/DBP10 subfamily.</text>
</comment>
<evidence type="ECO:0000259" key="13">
    <source>
        <dbReference type="PROSITE" id="PS51195"/>
    </source>
</evidence>
<dbReference type="InterPro" id="IPR033517">
    <property type="entry name" value="DDX54/DBP10_DEAD-box_helicase"/>
</dbReference>
<evidence type="ECO:0000256" key="7">
    <source>
        <dbReference type="ARBA" id="ARBA00022884"/>
    </source>
</evidence>
<feature type="region of interest" description="Disordered" evidence="10">
    <location>
        <begin position="1"/>
        <end position="36"/>
    </location>
</feature>
<dbReference type="Proteomes" id="UP000041254">
    <property type="component" value="Unassembled WGS sequence"/>
</dbReference>
<dbReference type="GO" id="GO:0003723">
    <property type="term" value="F:RNA binding"/>
    <property type="evidence" value="ECO:0007669"/>
    <property type="project" value="UniProtKB-KW"/>
</dbReference>
<dbReference type="PANTHER" id="PTHR47959:SF8">
    <property type="entry name" value="RNA HELICASE"/>
    <property type="match status" value="1"/>
</dbReference>
<protein>
    <recommendedName>
        <fullName evidence="2">RNA helicase</fullName>
        <ecNumber evidence="2">3.6.4.13</ecNumber>
    </recommendedName>
</protein>
<dbReference type="SMART" id="SM00487">
    <property type="entry name" value="DEXDc"/>
    <property type="match status" value="1"/>
</dbReference>
<keyword evidence="5" id="KW-0347">Helicase</keyword>
<dbReference type="PhylomeDB" id="A0A0G4FF55"/>
<feature type="compositionally biased region" description="Gly residues" evidence="10">
    <location>
        <begin position="940"/>
        <end position="952"/>
    </location>
</feature>
<dbReference type="PROSITE" id="PS51195">
    <property type="entry name" value="Q_MOTIF"/>
    <property type="match status" value="1"/>
</dbReference>
<dbReference type="Pfam" id="PF00270">
    <property type="entry name" value="DEAD"/>
    <property type="match status" value="1"/>
</dbReference>
<feature type="compositionally biased region" description="Acidic residues" evidence="10">
    <location>
        <begin position="572"/>
        <end position="588"/>
    </location>
</feature>
<dbReference type="PROSITE" id="PS00039">
    <property type="entry name" value="DEAD_ATP_HELICASE"/>
    <property type="match status" value="1"/>
</dbReference>
<keyword evidence="4" id="KW-0378">Hydrolase</keyword>
<evidence type="ECO:0000259" key="12">
    <source>
        <dbReference type="PROSITE" id="PS51194"/>
    </source>
</evidence>
<name>A0A0G4FF55_VITBC</name>
<dbReference type="SMART" id="SM01123">
    <property type="entry name" value="DBP10CT"/>
    <property type="match status" value="1"/>
</dbReference>
<dbReference type="GO" id="GO:0005524">
    <property type="term" value="F:ATP binding"/>
    <property type="evidence" value="ECO:0007669"/>
    <property type="project" value="UniProtKB-KW"/>
</dbReference>
<feature type="compositionally biased region" description="Basic and acidic residues" evidence="10">
    <location>
        <begin position="905"/>
        <end position="919"/>
    </location>
</feature>
<feature type="domain" description="Helicase C-terminal" evidence="12">
    <location>
        <begin position="268"/>
        <end position="420"/>
    </location>
</feature>
<feature type="short sequence motif" description="Q motif" evidence="9">
    <location>
        <begin position="34"/>
        <end position="62"/>
    </location>
</feature>
<evidence type="ECO:0000256" key="3">
    <source>
        <dbReference type="ARBA" id="ARBA00022741"/>
    </source>
</evidence>
<dbReference type="InterPro" id="IPR014001">
    <property type="entry name" value="Helicase_ATP-bd"/>
</dbReference>
<evidence type="ECO:0000313" key="14">
    <source>
        <dbReference type="EMBL" id="CEM11820.1"/>
    </source>
</evidence>
<feature type="domain" description="Helicase ATP-binding" evidence="11">
    <location>
        <begin position="65"/>
        <end position="237"/>
    </location>
</feature>
<dbReference type="Pfam" id="PF08147">
    <property type="entry name" value="DBP10CT"/>
    <property type="match status" value="1"/>
</dbReference>
<evidence type="ECO:0000256" key="2">
    <source>
        <dbReference type="ARBA" id="ARBA00012552"/>
    </source>
</evidence>
<dbReference type="GO" id="GO:0016887">
    <property type="term" value="F:ATP hydrolysis activity"/>
    <property type="evidence" value="ECO:0007669"/>
    <property type="project" value="RHEA"/>
</dbReference>
<dbReference type="InterPro" id="IPR011545">
    <property type="entry name" value="DEAD/DEAH_box_helicase_dom"/>
</dbReference>
<dbReference type="SUPFAM" id="SSF52540">
    <property type="entry name" value="P-loop containing nucleoside triphosphate hydrolases"/>
    <property type="match status" value="1"/>
</dbReference>
<dbReference type="CDD" id="cd18787">
    <property type="entry name" value="SF2_C_DEAD"/>
    <property type="match status" value="1"/>
</dbReference>
<evidence type="ECO:0000259" key="11">
    <source>
        <dbReference type="PROSITE" id="PS51192"/>
    </source>
</evidence>
<keyword evidence="3" id="KW-0547">Nucleotide-binding</keyword>
<dbReference type="InterPro" id="IPR027417">
    <property type="entry name" value="P-loop_NTPase"/>
</dbReference>
<sequence>MDSDDDMLSLDESAPPEQHAASDESRGKKKRKGGGFQSMDLSAGVLKGVLRMGYKVPTPIQRKCIPPILEGVDVVAMARTGSGKTAAYLIPILQKLQAHSVVVGVRCVILSPTRELAIQTSKFAKQLGRFTDLRLCMLIGGGSMERQFERLSNNPDIIVATPGRLMHHLVETDLRLTRVQVLVFDEADRLFELGFSDQLREILSKVPSTRQCLLVSATLPSQLVEFSKARLREPVFVRLDVENTLSDQLKLTFLYLRSEEKLACVLFLFRQVIKAPDKAILFAATRHHTEFLGALLRKVGVSCSIVYGTMDQTAREQQLAHFRKGVTRVLVVTDVAARGLDIPFLEYVVNFDFPTSPKLFVHRAGRTARAGRSGSAISLVTSPDLPYTMELLLFLGRKLRVAGHGHEDPQHTDTQQQDDSDNSCVYLGGVPHLEDDTEWIRAQIGGGKKGEEASAAGGDSELKRLYGAMDGAYKLYYKTRPSASKASVKRTKELIQQVGGVAKLGSTPHPDFGTQFSETEAARAHFIDDLRRFRPRAEDNKGRVLSPEILQRMQQHRDIHTLQHYSTKRQEEDEQDELDQSDDQDEGDSAPATMAQRSHQTTTPSPTPAHPPRPRMSKRRRNKLAKMGGQAENGQQDLEAMEEEGITVAVGAYGDTKAHQLQQEHEVDQDGANVFERTTKRDPTFYLSATMDARNEAKERGLQLDAHRLDLVPDESTDMKKSKQVMKWNARKKKYMLTDVDASGRALKRKNEAGVTVKGDRDVEGTYKKWARETNRRIQAVGEQEEKQEHTHTGRKRPRDDESETDEDGDEPTEPPTQVQRTAGGKRDAGLREAVEKGFTLTHKQQRKAKKIGLLPGGKQPQPHAAKDADATQLKTAKEIAKAKREQQRMKVRTTPKLRQKAAKRAKDAWMSKQRDKAAMKGAPNRSMLIVRQGGKKGFKGLGRGGGKGTMGKKGARGKK</sequence>
<comment type="catalytic activity">
    <reaction evidence="8">
        <text>ATP + H2O = ADP + phosphate + H(+)</text>
        <dbReference type="Rhea" id="RHEA:13065"/>
        <dbReference type="ChEBI" id="CHEBI:15377"/>
        <dbReference type="ChEBI" id="CHEBI:15378"/>
        <dbReference type="ChEBI" id="CHEBI:30616"/>
        <dbReference type="ChEBI" id="CHEBI:43474"/>
        <dbReference type="ChEBI" id="CHEBI:456216"/>
        <dbReference type="EC" id="3.6.4.13"/>
    </reaction>
</comment>
<evidence type="ECO:0000256" key="1">
    <source>
        <dbReference type="ARBA" id="ARBA00010379"/>
    </source>
</evidence>
<feature type="region of interest" description="Disordered" evidence="10">
    <location>
        <begin position="565"/>
        <end position="636"/>
    </location>
</feature>
<reference evidence="14 15" key="1">
    <citation type="submission" date="2014-11" db="EMBL/GenBank/DDBJ databases">
        <authorList>
            <person name="Zhu J."/>
            <person name="Qi W."/>
            <person name="Song R."/>
        </authorList>
    </citation>
    <scope>NUCLEOTIDE SEQUENCE [LARGE SCALE GENOMIC DNA]</scope>
</reference>
<dbReference type="OrthoDB" id="10261375at2759"/>
<evidence type="ECO:0000313" key="15">
    <source>
        <dbReference type="Proteomes" id="UP000041254"/>
    </source>
</evidence>
<dbReference type="GO" id="GO:0005730">
    <property type="term" value="C:nucleolus"/>
    <property type="evidence" value="ECO:0007669"/>
    <property type="project" value="UniProtKB-SubCell"/>
</dbReference>
<proteinExistence type="inferred from homology"/>
<dbReference type="InterPro" id="IPR000629">
    <property type="entry name" value="RNA-helicase_DEAD-box_CS"/>
</dbReference>
<keyword evidence="6" id="KW-0067">ATP-binding</keyword>
<evidence type="ECO:0000256" key="4">
    <source>
        <dbReference type="ARBA" id="ARBA00022801"/>
    </source>
</evidence>
<feature type="compositionally biased region" description="Basic residues" evidence="10">
    <location>
        <begin position="890"/>
        <end position="904"/>
    </location>
</feature>
<dbReference type="GO" id="GO:0005829">
    <property type="term" value="C:cytosol"/>
    <property type="evidence" value="ECO:0007669"/>
    <property type="project" value="TreeGrafter"/>
</dbReference>
<dbReference type="InterPro" id="IPR014014">
    <property type="entry name" value="RNA_helicase_DEAD_Q_motif"/>
</dbReference>
<dbReference type="InterPro" id="IPR050079">
    <property type="entry name" value="DEAD_box_RNA_helicase"/>
</dbReference>
<evidence type="ECO:0000256" key="8">
    <source>
        <dbReference type="ARBA" id="ARBA00047984"/>
    </source>
</evidence>
<feature type="compositionally biased region" description="Basic and acidic residues" evidence="10">
    <location>
        <begin position="758"/>
        <end position="776"/>
    </location>
</feature>
<feature type="region of interest" description="Disordered" evidence="10">
    <location>
        <begin position="404"/>
        <end position="423"/>
    </location>
</feature>
<gene>
    <name evidence="14" type="ORF">Vbra_15216</name>
</gene>
<evidence type="ECO:0000256" key="6">
    <source>
        <dbReference type="ARBA" id="ARBA00022840"/>
    </source>
</evidence>
<dbReference type="CDD" id="cd17959">
    <property type="entry name" value="DEADc_DDX54"/>
    <property type="match status" value="1"/>
</dbReference>
<dbReference type="EC" id="3.6.4.13" evidence="2"/>
<dbReference type="VEuPathDB" id="CryptoDB:Vbra_15216"/>
<dbReference type="InterPro" id="IPR012541">
    <property type="entry name" value="DBP10_C"/>
</dbReference>
<feature type="compositionally biased region" description="Basic residues" evidence="10">
    <location>
        <begin position="612"/>
        <end position="624"/>
    </location>
</feature>
<dbReference type="PROSITE" id="PS51192">
    <property type="entry name" value="HELICASE_ATP_BIND_1"/>
    <property type="match status" value="1"/>
</dbReference>
<feature type="region of interest" description="Disordered" evidence="10">
    <location>
        <begin position="751"/>
        <end position="960"/>
    </location>
</feature>
<keyword evidence="15" id="KW-1185">Reference proteome</keyword>
<dbReference type="SMART" id="SM00490">
    <property type="entry name" value="HELICc"/>
    <property type="match status" value="1"/>
</dbReference>
<dbReference type="PROSITE" id="PS51194">
    <property type="entry name" value="HELICASE_CTER"/>
    <property type="match status" value="1"/>
</dbReference>
<feature type="compositionally biased region" description="Basic and acidic residues" evidence="10">
    <location>
        <begin position="865"/>
        <end position="889"/>
    </location>
</feature>
<dbReference type="STRING" id="1169540.A0A0G4FF55"/>
<dbReference type="GO" id="GO:0003724">
    <property type="term" value="F:RNA helicase activity"/>
    <property type="evidence" value="ECO:0007669"/>
    <property type="project" value="UniProtKB-EC"/>
</dbReference>
<dbReference type="OMA" id="KYHILFF"/>
<keyword evidence="7" id="KW-0694">RNA-binding</keyword>
<feature type="compositionally biased region" description="Basic and acidic residues" evidence="10">
    <location>
        <begin position="825"/>
        <end position="836"/>
    </location>
</feature>
<dbReference type="InterPro" id="IPR001650">
    <property type="entry name" value="Helicase_C-like"/>
</dbReference>
<organism evidence="14 15">
    <name type="scientific">Vitrella brassicaformis (strain CCMP3155)</name>
    <dbReference type="NCBI Taxonomy" id="1169540"/>
    <lineage>
        <taxon>Eukaryota</taxon>
        <taxon>Sar</taxon>
        <taxon>Alveolata</taxon>
        <taxon>Colpodellida</taxon>
        <taxon>Vitrellaceae</taxon>
        <taxon>Vitrella</taxon>
    </lineage>
</organism>
<dbReference type="PANTHER" id="PTHR47959">
    <property type="entry name" value="ATP-DEPENDENT RNA HELICASE RHLE-RELATED"/>
    <property type="match status" value="1"/>
</dbReference>
<accession>A0A0G4FF55</accession>
<evidence type="ECO:0000256" key="10">
    <source>
        <dbReference type="SAM" id="MobiDB-lite"/>
    </source>
</evidence>
<dbReference type="AlphaFoldDB" id="A0A0G4FF55"/>
<feature type="compositionally biased region" description="Acidic residues" evidence="10">
    <location>
        <begin position="801"/>
        <end position="813"/>
    </location>
</feature>
<evidence type="ECO:0000256" key="5">
    <source>
        <dbReference type="ARBA" id="ARBA00022806"/>
    </source>
</evidence>
<evidence type="ECO:0000256" key="9">
    <source>
        <dbReference type="PROSITE-ProRule" id="PRU00552"/>
    </source>
</evidence>
<dbReference type="InParanoid" id="A0A0G4FF55"/>
<dbReference type="Pfam" id="PF00271">
    <property type="entry name" value="Helicase_C"/>
    <property type="match status" value="1"/>
</dbReference>
<dbReference type="EMBL" id="CDMY01000426">
    <property type="protein sequence ID" value="CEM11820.1"/>
    <property type="molecule type" value="Genomic_DNA"/>
</dbReference>
<feature type="domain" description="DEAD-box RNA helicase Q" evidence="13">
    <location>
        <begin position="34"/>
        <end position="62"/>
    </location>
</feature>
<dbReference type="Gene3D" id="3.40.50.300">
    <property type="entry name" value="P-loop containing nucleotide triphosphate hydrolases"/>
    <property type="match status" value="2"/>
</dbReference>